<feature type="compositionally biased region" description="Acidic residues" evidence="1">
    <location>
        <begin position="86"/>
        <end position="95"/>
    </location>
</feature>
<evidence type="ECO:0000256" key="1">
    <source>
        <dbReference type="SAM" id="MobiDB-lite"/>
    </source>
</evidence>
<name>A0A060SK16_PYCCI</name>
<evidence type="ECO:0000313" key="3">
    <source>
        <dbReference type="Proteomes" id="UP000029665"/>
    </source>
</evidence>
<keyword evidence="3" id="KW-1185">Reference proteome</keyword>
<feature type="region of interest" description="Disordered" evidence="1">
    <location>
        <begin position="31"/>
        <end position="263"/>
    </location>
</feature>
<dbReference type="OMA" id="ADTHAYD"/>
<organism evidence="2 3">
    <name type="scientific">Pycnoporus cinnabarinus</name>
    <name type="common">Cinnabar-red polypore</name>
    <name type="synonym">Trametes cinnabarina</name>
    <dbReference type="NCBI Taxonomy" id="5643"/>
    <lineage>
        <taxon>Eukaryota</taxon>
        <taxon>Fungi</taxon>
        <taxon>Dikarya</taxon>
        <taxon>Basidiomycota</taxon>
        <taxon>Agaricomycotina</taxon>
        <taxon>Agaricomycetes</taxon>
        <taxon>Polyporales</taxon>
        <taxon>Polyporaceae</taxon>
        <taxon>Trametes</taxon>
    </lineage>
</organism>
<feature type="compositionally biased region" description="Low complexity" evidence="1">
    <location>
        <begin position="227"/>
        <end position="242"/>
    </location>
</feature>
<dbReference type="AlphaFoldDB" id="A0A060SK16"/>
<dbReference type="Proteomes" id="UP000029665">
    <property type="component" value="Unassembled WGS sequence"/>
</dbReference>
<gene>
    <name evidence="2" type="ORF">BN946_scf184983.g62</name>
</gene>
<accession>A0A060SK16</accession>
<dbReference type="HOGENOM" id="CLU_912585_0_0_1"/>
<evidence type="ECO:0000313" key="2">
    <source>
        <dbReference type="EMBL" id="CDO72579.1"/>
    </source>
</evidence>
<feature type="compositionally biased region" description="Basic and acidic residues" evidence="1">
    <location>
        <begin position="144"/>
        <end position="159"/>
    </location>
</feature>
<reference evidence="2" key="1">
    <citation type="submission" date="2014-01" db="EMBL/GenBank/DDBJ databases">
        <title>The genome of the white-rot fungus Pycnoporus cinnabarinus: a basidiomycete model with a versatile arsenal for lignocellulosic biomass breakdown.</title>
        <authorList>
            <person name="Levasseur A."/>
            <person name="Lomascolo A."/>
            <person name="Ruiz-Duenas F.J."/>
            <person name="Uzan E."/>
            <person name="Piumi F."/>
            <person name="Kues U."/>
            <person name="Ram A.F.J."/>
            <person name="Murat C."/>
            <person name="Haon M."/>
            <person name="Benoit I."/>
            <person name="Arfi Y."/>
            <person name="Chevret D."/>
            <person name="Drula E."/>
            <person name="Kwon M.J."/>
            <person name="Gouret P."/>
            <person name="Lesage-Meessen L."/>
            <person name="Lombard V."/>
            <person name="Mariette J."/>
            <person name="Noirot C."/>
            <person name="Park J."/>
            <person name="Patyshakuliyeva A."/>
            <person name="Wieneger R.A.B."/>
            <person name="Wosten H.A.B."/>
            <person name="Martin F."/>
            <person name="Coutinho P.M."/>
            <person name="de Vries R."/>
            <person name="Martinez A.T."/>
            <person name="Klopp C."/>
            <person name="Pontarotti P."/>
            <person name="Henrissat B."/>
            <person name="Record E."/>
        </authorList>
    </citation>
    <scope>NUCLEOTIDE SEQUENCE [LARGE SCALE GENOMIC DNA]</scope>
    <source>
        <strain evidence="2">BRFM137</strain>
    </source>
</reference>
<feature type="compositionally biased region" description="Basic residues" evidence="1">
    <location>
        <begin position="247"/>
        <end position="257"/>
    </location>
</feature>
<protein>
    <submittedName>
        <fullName evidence="2">Uncharacterized protein</fullName>
    </submittedName>
</protein>
<comment type="caution">
    <text evidence="2">The sequence shown here is derived from an EMBL/GenBank/DDBJ whole genome shotgun (WGS) entry which is preliminary data.</text>
</comment>
<dbReference type="OrthoDB" id="2751298at2759"/>
<proteinExistence type="predicted"/>
<feature type="compositionally biased region" description="Polar residues" evidence="1">
    <location>
        <begin position="194"/>
        <end position="221"/>
    </location>
</feature>
<dbReference type="EMBL" id="CCBP010000114">
    <property type="protein sequence ID" value="CDO72579.1"/>
    <property type="molecule type" value="Genomic_DNA"/>
</dbReference>
<feature type="compositionally biased region" description="Basic residues" evidence="1">
    <location>
        <begin position="110"/>
        <end position="135"/>
    </location>
</feature>
<feature type="compositionally biased region" description="Low complexity" evidence="1">
    <location>
        <begin position="99"/>
        <end position="109"/>
    </location>
</feature>
<sequence length="305" mass="32944">MDSAPSSFSYHSALDRFSAFDECESALSALPPSINAVSPDIDCDTQSPDATDRSPAEQSADAQGRRRRSSFSHLNIGTLSLCEPAPIDEGEDEDVPLVRSSSPTKAAASKARRKIGALFQRLHRRKPSKVPRHAVRATLGSVVPDEHSEDPFGDEHAMDWEDDEAGFEGAGTSGQASPGVAPAPKTPGRGRCTSAPTTPGASPWSTKSGRSSTSWQRSPKTPRSAKSWLSDSSPGSLSITGSVTSSLRRKHVRRRQRQMASQMKSMQILGSEAGAAIAKAANVKESKLRYREFDRKMRDQLKRVL</sequence>